<evidence type="ECO:0000313" key="2">
    <source>
        <dbReference type="EMBL" id="BCL60496.1"/>
    </source>
</evidence>
<keyword evidence="3" id="KW-1185">Reference proteome</keyword>
<dbReference type="AlphaFoldDB" id="A0A8D5FH26"/>
<dbReference type="PANTHER" id="PTHR30535">
    <property type="entry name" value="VITAMIN B12-BINDING PROTEIN"/>
    <property type="match status" value="1"/>
</dbReference>
<organism evidence="2 3">
    <name type="scientific">Desulfomarina profundi</name>
    <dbReference type="NCBI Taxonomy" id="2772557"/>
    <lineage>
        <taxon>Bacteria</taxon>
        <taxon>Pseudomonadati</taxon>
        <taxon>Thermodesulfobacteriota</taxon>
        <taxon>Desulfobulbia</taxon>
        <taxon>Desulfobulbales</taxon>
        <taxon>Desulfobulbaceae</taxon>
        <taxon>Desulfomarina</taxon>
    </lineage>
</organism>
<dbReference type="PANTHER" id="PTHR30535:SF34">
    <property type="entry name" value="MOLYBDATE-BINDING PROTEIN MOLA"/>
    <property type="match status" value="1"/>
</dbReference>
<dbReference type="Pfam" id="PF01497">
    <property type="entry name" value="Peripla_BP_2"/>
    <property type="match status" value="1"/>
</dbReference>
<dbReference type="PROSITE" id="PS50983">
    <property type="entry name" value="FE_B12_PBP"/>
    <property type="match status" value="1"/>
</dbReference>
<evidence type="ECO:0000259" key="1">
    <source>
        <dbReference type="PROSITE" id="PS50983"/>
    </source>
</evidence>
<name>A0A8D5FH26_9BACT</name>
<dbReference type="EMBL" id="AP024086">
    <property type="protein sequence ID" value="BCL60496.1"/>
    <property type="molecule type" value="Genomic_DNA"/>
</dbReference>
<dbReference type="Proteomes" id="UP000826725">
    <property type="component" value="Chromosome"/>
</dbReference>
<dbReference type="InterPro" id="IPR050902">
    <property type="entry name" value="ABC_Transporter_SBP"/>
</dbReference>
<evidence type="ECO:0000313" key="3">
    <source>
        <dbReference type="Proteomes" id="UP000826725"/>
    </source>
</evidence>
<dbReference type="InterPro" id="IPR002491">
    <property type="entry name" value="ABC_transptr_periplasmic_BD"/>
</dbReference>
<proteinExistence type="predicted"/>
<accession>A0A8D5FH26</accession>
<feature type="domain" description="Fe/B12 periplasmic-binding" evidence="1">
    <location>
        <begin position="49"/>
        <end position="309"/>
    </location>
</feature>
<dbReference type="RefSeq" id="WP_228856619.1">
    <property type="nucleotide sequence ID" value="NZ_AP024086.1"/>
</dbReference>
<sequence>MKTSGRCIPLLFYPLLFILFTVPMTVLAQQADFTDKAGRKIHIVKPFTRIISLYSAHTENLCSLGAANSLIGISRTDNYPAEILSRKRFSYREDPEKFIAMRPDLVLVRPMIERSHPQFIKKLQQAGITVISLQPSSISEIFAYWRNLGRLVGREKEAEQMISSFNLGVEKIRTKLDSIPESARPRVYFESIHKKMKTFSATSTAMYVLRQAGGVNIAQDAIQVRKTNIADYGKERILGHATEIDIFLAQHGRMNPVTLDMIFQESGFQAIKAVQNKKVFLVEEALVSRPTFRILEGIKQLNAIFFPNVK</sequence>
<protein>
    <submittedName>
        <fullName evidence="2">ABC transporter substrate-binding protein</fullName>
    </submittedName>
</protein>
<reference evidence="2" key="1">
    <citation type="submission" date="2020-09" db="EMBL/GenBank/DDBJ databases">
        <title>Desulfogranum mesoprofundum gen. nov., sp. nov., a novel mesophilic, sulfate-reducing chemolithoautotroph isolated from a deep-sea hydrothermal vent chimney in the Suiyo Seamount.</title>
        <authorList>
            <person name="Hashimoto Y."/>
            <person name="Nakagawa S."/>
        </authorList>
    </citation>
    <scope>NUCLEOTIDE SEQUENCE</scope>
    <source>
        <strain evidence="2">KT2</strain>
    </source>
</reference>
<dbReference type="GO" id="GO:0071281">
    <property type="term" value="P:cellular response to iron ion"/>
    <property type="evidence" value="ECO:0007669"/>
    <property type="project" value="TreeGrafter"/>
</dbReference>
<dbReference type="KEGG" id="dbk:DGMP_11890"/>
<gene>
    <name evidence="2" type="ORF">DGMP_11890</name>
</gene>